<dbReference type="Pfam" id="PF25598">
    <property type="entry name" value="ARM_PUB"/>
    <property type="match status" value="1"/>
</dbReference>
<dbReference type="PANTHER" id="PTHR23315:SF253">
    <property type="entry name" value="U-BOX DOMAIN-CONTAINING PROTEIN 9"/>
    <property type="match status" value="1"/>
</dbReference>
<evidence type="ECO:0000256" key="1">
    <source>
        <dbReference type="ARBA" id="ARBA00000900"/>
    </source>
</evidence>
<evidence type="ECO:0000256" key="2">
    <source>
        <dbReference type="ARBA" id="ARBA00004906"/>
    </source>
</evidence>
<evidence type="ECO:0000313" key="7">
    <source>
        <dbReference type="EMBL" id="KAF6172936.1"/>
    </source>
</evidence>
<dbReference type="Proteomes" id="UP000541444">
    <property type="component" value="Unassembled WGS sequence"/>
</dbReference>
<dbReference type="InterPro" id="IPR045210">
    <property type="entry name" value="RING-Ubox_PUB"/>
</dbReference>
<dbReference type="PANTHER" id="PTHR23315">
    <property type="entry name" value="U BOX DOMAIN-CONTAINING"/>
    <property type="match status" value="1"/>
</dbReference>
<evidence type="ECO:0000256" key="3">
    <source>
        <dbReference type="ARBA" id="ARBA00012483"/>
    </source>
</evidence>
<comment type="catalytic activity">
    <reaction evidence="1">
        <text>S-ubiquitinyl-[E2 ubiquitin-conjugating enzyme]-L-cysteine + [acceptor protein]-L-lysine = [E2 ubiquitin-conjugating enzyme]-L-cysteine + N(6)-ubiquitinyl-[acceptor protein]-L-lysine.</text>
        <dbReference type="EC" id="2.3.2.27"/>
    </reaction>
</comment>
<dbReference type="InterPro" id="IPR058678">
    <property type="entry name" value="ARM_PUB"/>
</dbReference>
<evidence type="ECO:0000313" key="8">
    <source>
        <dbReference type="EMBL" id="KAF6175232.1"/>
    </source>
</evidence>
<protein>
    <recommendedName>
        <fullName evidence="3">RING-type E3 ubiquitin transferase</fullName>
        <ecNumber evidence="3">2.3.2.27</ecNumber>
    </recommendedName>
</protein>
<dbReference type="UniPathway" id="UPA00143"/>
<dbReference type="EMBL" id="JACGCM010000376">
    <property type="protein sequence ID" value="KAF6172936.1"/>
    <property type="molecule type" value="Genomic_DNA"/>
</dbReference>
<keyword evidence="5" id="KW-0833">Ubl conjugation pathway</keyword>
<dbReference type="InterPro" id="IPR003613">
    <property type="entry name" value="Ubox_domain"/>
</dbReference>
<dbReference type="GO" id="GO:0016567">
    <property type="term" value="P:protein ubiquitination"/>
    <property type="evidence" value="ECO:0007669"/>
    <property type="project" value="UniProtKB-UniPathway"/>
</dbReference>
<dbReference type="InterPro" id="IPR013083">
    <property type="entry name" value="Znf_RING/FYVE/PHD"/>
</dbReference>
<evidence type="ECO:0000256" key="4">
    <source>
        <dbReference type="ARBA" id="ARBA00022679"/>
    </source>
</evidence>
<dbReference type="InterPro" id="IPR016024">
    <property type="entry name" value="ARM-type_fold"/>
</dbReference>
<dbReference type="PROSITE" id="PS51698">
    <property type="entry name" value="U_BOX"/>
    <property type="match status" value="1"/>
</dbReference>
<evidence type="ECO:0000313" key="9">
    <source>
        <dbReference type="Proteomes" id="UP000541444"/>
    </source>
</evidence>
<proteinExistence type="predicted"/>
<feature type="domain" description="U-box" evidence="6">
    <location>
        <begin position="99"/>
        <end position="174"/>
    </location>
</feature>
<keyword evidence="9" id="KW-1185">Reference proteome</keyword>
<evidence type="ECO:0000256" key="5">
    <source>
        <dbReference type="ARBA" id="ARBA00022786"/>
    </source>
</evidence>
<dbReference type="SMART" id="SM00504">
    <property type="entry name" value="Ubox"/>
    <property type="match status" value="1"/>
</dbReference>
<dbReference type="Gene3D" id="3.30.40.10">
    <property type="entry name" value="Zinc/RING finger domain, C3HC4 (zinc finger)"/>
    <property type="match status" value="1"/>
</dbReference>
<dbReference type="CDD" id="cd16664">
    <property type="entry name" value="RING-Ubox_PUB"/>
    <property type="match status" value="1"/>
</dbReference>
<sequence length="514" mass="57749">MSYEIAESSTSSNIVAKATSLSDELERLMRTSPDKQLDDVVTFMQHTLSTVWEMMKLKAGLKEEFLNLGIITHDVLDEAQDIFSELKAMECSAGSVDPPLPKAFLCPLSKRLMVDPVILISGVTFERQNIQEWLDTGSQICPETKKPLGHFTDLTPNEFAKEIITQWCKNHGIVLHDPVVNISKDEKQQFNDLMLRHTKSGISEQKQAAKEMQELTLTLPQFCAHFAKEEHTISVFLSPLKVLDGDEANQELQENIIATVFNILTHDENIKAFANNPDAMPSVIKALDTRNAKTKVTAANILFNLSTYSLNRFIIGDSGGLKALLRIIEVGNDLTAMMYAIRAIFNLCMLNKNRLKAIEDGAVNVILKKVSDGAYVYELWAVLRMLSMHWNAIQEIIEHDGVRILLHNIRNSFGKLDIEILTTKSSMTENAAQQIVELDGLHMLLRNSTDKANMENCITMLDWILSNDSRTLKEFQDEERDNKTISRVVVYGNAVARKGANSILMLIIKTNVGL</sequence>
<dbReference type="AlphaFoldDB" id="A0A7J7P0H3"/>
<accession>A0A7J7P0H3</accession>
<name>A0A7J7P0H3_9MAGN</name>
<dbReference type="InterPro" id="IPR011989">
    <property type="entry name" value="ARM-like"/>
</dbReference>
<organism evidence="7 9">
    <name type="scientific">Kingdonia uniflora</name>
    <dbReference type="NCBI Taxonomy" id="39325"/>
    <lineage>
        <taxon>Eukaryota</taxon>
        <taxon>Viridiplantae</taxon>
        <taxon>Streptophyta</taxon>
        <taxon>Embryophyta</taxon>
        <taxon>Tracheophyta</taxon>
        <taxon>Spermatophyta</taxon>
        <taxon>Magnoliopsida</taxon>
        <taxon>Ranunculales</taxon>
        <taxon>Circaeasteraceae</taxon>
        <taxon>Kingdonia</taxon>
    </lineage>
</organism>
<dbReference type="Pfam" id="PF04564">
    <property type="entry name" value="U-box"/>
    <property type="match status" value="1"/>
</dbReference>
<dbReference type="OrthoDB" id="7537227at2759"/>
<comment type="pathway">
    <text evidence="2">Protein modification; protein ubiquitination.</text>
</comment>
<evidence type="ECO:0000259" key="6">
    <source>
        <dbReference type="PROSITE" id="PS51698"/>
    </source>
</evidence>
<gene>
    <name evidence="8" type="ORF">GIB67_030450</name>
    <name evidence="7" type="ORF">GIB67_035490</name>
</gene>
<reference evidence="7 9" key="1">
    <citation type="journal article" date="2020" name="IScience">
        <title>Genome Sequencing of the Endangered Kingdonia uniflora (Circaeasteraceae, Ranunculales) Reveals Potential Mechanisms of Evolutionary Specialization.</title>
        <authorList>
            <person name="Sun Y."/>
            <person name="Deng T."/>
            <person name="Zhang A."/>
            <person name="Moore M.J."/>
            <person name="Landis J.B."/>
            <person name="Lin N."/>
            <person name="Zhang H."/>
            <person name="Zhang X."/>
            <person name="Huang J."/>
            <person name="Zhang X."/>
            <person name="Sun H."/>
            <person name="Wang H."/>
        </authorList>
    </citation>
    <scope>NUCLEOTIDE SEQUENCE [LARGE SCALE GENOMIC DNA]</scope>
    <source>
        <strain evidence="7">TB1705</strain>
        <tissue evidence="7">Leaf</tissue>
    </source>
</reference>
<dbReference type="EMBL" id="JACGCM010000203">
    <property type="protein sequence ID" value="KAF6175232.1"/>
    <property type="molecule type" value="Genomic_DNA"/>
</dbReference>
<dbReference type="GO" id="GO:0061630">
    <property type="term" value="F:ubiquitin protein ligase activity"/>
    <property type="evidence" value="ECO:0007669"/>
    <property type="project" value="UniProtKB-EC"/>
</dbReference>
<comment type="caution">
    <text evidence="7">The sequence shown here is derived from an EMBL/GenBank/DDBJ whole genome shotgun (WGS) entry which is preliminary data.</text>
</comment>
<dbReference type="EC" id="2.3.2.27" evidence="3"/>
<keyword evidence="4" id="KW-0808">Transferase</keyword>
<dbReference type="Gene3D" id="1.25.10.10">
    <property type="entry name" value="Leucine-rich Repeat Variant"/>
    <property type="match status" value="1"/>
</dbReference>
<dbReference type="SUPFAM" id="SSF57850">
    <property type="entry name" value="RING/U-box"/>
    <property type="match status" value="1"/>
</dbReference>
<dbReference type="SUPFAM" id="SSF48371">
    <property type="entry name" value="ARM repeat"/>
    <property type="match status" value="1"/>
</dbReference>